<comment type="caution">
    <text evidence="4">The sequence shown here is derived from an EMBL/GenBank/DDBJ whole genome shotgun (WGS) entry which is preliminary data.</text>
</comment>
<dbReference type="AlphaFoldDB" id="A0AAN9WUS8"/>
<reference evidence="4 5" key="1">
    <citation type="submission" date="2024-03" db="EMBL/GenBank/DDBJ databases">
        <title>The genome assembly and annotation of the cricket Gryllus longicercus Weissman &amp; Gray.</title>
        <authorList>
            <person name="Szrajer S."/>
            <person name="Gray D."/>
            <person name="Ylla G."/>
        </authorList>
    </citation>
    <scope>NUCLEOTIDE SEQUENCE [LARGE SCALE GENOMIC DNA]</scope>
    <source>
        <strain evidence="4">DAG 2021-001</strain>
        <tissue evidence="4">Whole body minus gut</tissue>
    </source>
</reference>
<sequence length="582" mass="67220">MKSSKVIDVSQASLVSLKAELSRKQEEVNKAKTEAQASFIHPVPRQKKEQEPHPKLVKDVSEEDSEKRHEDEELHRKSRATLEAKARLYDKLMQASSSRDDDDNEYLVNFEQKALENDNAEKQVRDEEKEEDDIQHNSDEYGSASDSEEEWVDYTDCLGRTRRCLKCDLEFVKDKDIQLATSLGFCVDKKGDEDGGKQETTGPLKPDLMSNDMRREQLRQKWEEQEELLKDKKDIHYQDVLFDEARSHGVGYFAFAQDEEERRRQQEALAKLREDTHRQQDAAKEVRRRRQAALSARVRAARNRQRARLGLPPEPAAPEPNDVDDDTKEDEEAKRVAEMEADRLAKEEEIIKKAQTVRPWDFGKEKRKPFQEMSQEDWVKKKRKERNDEFAPPRMYEENKASSSKSRASKSPDRESPEVEIGPVLPMHKPKSLFFSSKDQRRSSKPESSLVSLPDNVYIDVSKPPPSVNKAFMYSKESGNRERSTKKEAVQQKYKKIVNEVTNPIEISSDEETVEQPRGKGTEIPPPPTYEYYGHSAGRGKGPKKSAKMDEIEKSISVGLKFLRKQQEERAKKKDKGLLDII</sequence>
<feature type="region of interest" description="Disordered" evidence="2">
    <location>
        <begin position="93"/>
        <end position="150"/>
    </location>
</feature>
<feature type="compositionally biased region" description="Basic and acidic residues" evidence="2">
    <location>
        <begin position="478"/>
        <end position="490"/>
    </location>
</feature>
<keyword evidence="1" id="KW-0175">Coiled coil</keyword>
<name>A0AAN9WUS8_9ORTH</name>
<dbReference type="InterPro" id="IPR057464">
    <property type="entry name" value="CCDC174_GRSR"/>
</dbReference>
<keyword evidence="5" id="KW-1185">Reference proteome</keyword>
<feature type="compositionally biased region" description="Basic and acidic residues" evidence="2">
    <location>
        <begin position="113"/>
        <end position="127"/>
    </location>
</feature>
<proteinExistence type="predicted"/>
<feature type="region of interest" description="Disordered" evidence="2">
    <location>
        <begin position="264"/>
        <end position="550"/>
    </location>
</feature>
<feature type="domain" description="CCDC174 alpha/beta GRSR" evidence="3">
    <location>
        <begin position="151"/>
        <end position="179"/>
    </location>
</feature>
<feature type="compositionally biased region" description="Basic and acidic residues" evidence="2">
    <location>
        <begin position="264"/>
        <end position="285"/>
    </location>
</feature>
<dbReference type="EMBL" id="JAZDUA010000002">
    <property type="protein sequence ID" value="KAK7874404.1"/>
    <property type="molecule type" value="Genomic_DNA"/>
</dbReference>
<evidence type="ECO:0000313" key="5">
    <source>
        <dbReference type="Proteomes" id="UP001378592"/>
    </source>
</evidence>
<dbReference type="PANTHER" id="PTHR15885:SF1">
    <property type="entry name" value="COILED-COIL DOMAIN-CONTAINING PROTEIN 174"/>
    <property type="match status" value="1"/>
</dbReference>
<feature type="region of interest" description="Disordered" evidence="2">
    <location>
        <begin position="26"/>
        <end position="80"/>
    </location>
</feature>
<evidence type="ECO:0000256" key="2">
    <source>
        <dbReference type="SAM" id="MobiDB-lite"/>
    </source>
</evidence>
<dbReference type="GO" id="GO:0005634">
    <property type="term" value="C:nucleus"/>
    <property type="evidence" value="ECO:0007669"/>
    <property type="project" value="TreeGrafter"/>
</dbReference>
<dbReference type="InterPro" id="IPR025066">
    <property type="entry name" value="CCDC174-like"/>
</dbReference>
<gene>
    <name evidence="4" type="ORF">R5R35_001500</name>
</gene>
<dbReference type="PANTHER" id="PTHR15885">
    <property type="entry name" value="COILED-COIL DOMAIN-CONTAINING PROTEIN 174"/>
    <property type="match status" value="1"/>
</dbReference>
<feature type="compositionally biased region" description="Basic and acidic residues" evidence="2">
    <location>
        <begin position="331"/>
        <end position="352"/>
    </location>
</feature>
<organism evidence="4 5">
    <name type="scientific">Gryllus longicercus</name>
    <dbReference type="NCBI Taxonomy" id="2509291"/>
    <lineage>
        <taxon>Eukaryota</taxon>
        <taxon>Metazoa</taxon>
        <taxon>Ecdysozoa</taxon>
        <taxon>Arthropoda</taxon>
        <taxon>Hexapoda</taxon>
        <taxon>Insecta</taxon>
        <taxon>Pterygota</taxon>
        <taxon>Neoptera</taxon>
        <taxon>Polyneoptera</taxon>
        <taxon>Orthoptera</taxon>
        <taxon>Ensifera</taxon>
        <taxon>Gryllidea</taxon>
        <taxon>Grylloidea</taxon>
        <taxon>Gryllidae</taxon>
        <taxon>Gryllinae</taxon>
        <taxon>Gryllus</taxon>
    </lineage>
</organism>
<accession>A0AAN9WUS8</accession>
<dbReference type="Proteomes" id="UP001378592">
    <property type="component" value="Unassembled WGS sequence"/>
</dbReference>
<dbReference type="Pfam" id="PF13300">
    <property type="entry name" value="DUF4078"/>
    <property type="match status" value="1"/>
</dbReference>
<feature type="compositionally biased region" description="Basic and acidic residues" evidence="2">
    <location>
        <begin position="46"/>
        <end position="80"/>
    </location>
</feature>
<protein>
    <recommendedName>
        <fullName evidence="3">CCDC174 alpha/beta GRSR domain-containing protein</fullName>
    </recommendedName>
</protein>
<dbReference type="Pfam" id="PF25449">
    <property type="entry name" value="CCDC174_GRSR"/>
    <property type="match status" value="1"/>
</dbReference>
<feature type="compositionally biased region" description="Basic and acidic residues" evidence="2">
    <location>
        <begin position="361"/>
        <end position="370"/>
    </location>
</feature>
<evidence type="ECO:0000256" key="1">
    <source>
        <dbReference type="ARBA" id="ARBA00023054"/>
    </source>
</evidence>
<evidence type="ECO:0000259" key="3">
    <source>
        <dbReference type="Pfam" id="PF25449"/>
    </source>
</evidence>
<evidence type="ECO:0000313" key="4">
    <source>
        <dbReference type="EMBL" id="KAK7874404.1"/>
    </source>
</evidence>
<feature type="compositionally biased region" description="Basic and acidic residues" evidence="2">
    <location>
        <begin position="385"/>
        <end position="400"/>
    </location>
</feature>
<feature type="compositionally biased region" description="Acidic residues" evidence="2">
    <location>
        <begin position="321"/>
        <end position="330"/>
    </location>
</feature>